<dbReference type="Proteomes" id="UP000265663">
    <property type="component" value="Unassembled WGS sequence"/>
</dbReference>
<accession>A0A3M7LWL1</accession>
<feature type="compositionally biased region" description="Acidic residues" evidence="3">
    <location>
        <begin position="230"/>
        <end position="243"/>
    </location>
</feature>
<dbReference type="AlphaFoldDB" id="A0A3M7LWL1"/>
<feature type="region of interest" description="Disordered" evidence="3">
    <location>
        <begin position="205"/>
        <end position="270"/>
    </location>
</feature>
<dbReference type="EMBL" id="KE747809">
    <property type="protein sequence ID" value="RMZ66532.1"/>
    <property type="molecule type" value="Genomic_DNA"/>
</dbReference>
<evidence type="ECO:0000256" key="2">
    <source>
        <dbReference type="ARBA" id="ARBA00023242"/>
    </source>
</evidence>
<reference evidence="4 5" key="1">
    <citation type="journal article" date="2014" name="PLoS ONE">
        <title>De novo Genome Assembly of the Fungal Plant Pathogen Pyrenophora semeniperda.</title>
        <authorList>
            <person name="Soliai M.M."/>
            <person name="Meyer S.E."/>
            <person name="Udall J.A."/>
            <person name="Elzinga D.E."/>
            <person name="Hermansen R.A."/>
            <person name="Bodily P.M."/>
            <person name="Hart A.A."/>
            <person name="Coleman C.E."/>
        </authorList>
    </citation>
    <scope>NUCLEOTIDE SEQUENCE [LARGE SCALE GENOMIC DNA]</scope>
    <source>
        <strain evidence="4 5">CCB06</strain>
        <tissue evidence="4">Mycelium</tissue>
    </source>
</reference>
<dbReference type="GO" id="GO:0007131">
    <property type="term" value="P:reciprocal meiotic recombination"/>
    <property type="evidence" value="ECO:0007669"/>
    <property type="project" value="TreeGrafter"/>
</dbReference>
<dbReference type="GO" id="GO:0005815">
    <property type="term" value="C:microtubule organizing center"/>
    <property type="evidence" value="ECO:0007669"/>
    <property type="project" value="TreeGrafter"/>
</dbReference>
<evidence type="ECO:0000313" key="5">
    <source>
        <dbReference type="Proteomes" id="UP000265663"/>
    </source>
</evidence>
<name>A0A3M7LWL1_9PLEO</name>
<evidence type="ECO:0000256" key="1">
    <source>
        <dbReference type="ARBA" id="ARBA00004123"/>
    </source>
</evidence>
<dbReference type="GO" id="GO:0000723">
    <property type="term" value="P:telomere maintenance"/>
    <property type="evidence" value="ECO:0007669"/>
    <property type="project" value="TreeGrafter"/>
</dbReference>
<dbReference type="InterPro" id="IPR051988">
    <property type="entry name" value="HRR_RAD51_Paralog"/>
</dbReference>
<dbReference type="InterPro" id="IPR027417">
    <property type="entry name" value="P-loop_NTPase"/>
</dbReference>
<proteinExistence type="predicted"/>
<keyword evidence="5" id="KW-1185">Reference proteome</keyword>
<feature type="compositionally biased region" description="Basic and acidic residues" evidence="3">
    <location>
        <begin position="205"/>
        <end position="224"/>
    </location>
</feature>
<dbReference type="GO" id="GO:0003697">
    <property type="term" value="F:single-stranded DNA binding"/>
    <property type="evidence" value="ECO:0007669"/>
    <property type="project" value="TreeGrafter"/>
</dbReference>
<protein>
    <submittedName>
        <fullName evidence="4">Dna repair rad51</fullName>
    </submittedName>
</protein>
<feature type="compositionally biased region" description="Pro residues" evidence="3">
    <location>
        <begin position="334"/>
        <end position="344"/>
    </location>
</feature>
<keyword evidence="2" id="KW-0539">Nucleus</keyword>
<comment type="subcellular location">
    <subcellularLocation>
        <location evidence="1">Nucleus</location>
    </subcellularLocation>
</comment>
<dbReference type="PANTHER" id="PTHR46457:SF1">
    <property type="entry name" value="DNA REPAIR PROTEIN RAD51 HOMOLOG 4"/>
    <property type="match status" value="1"/>
</dbReference>
<sequence>MADPAKALLASQVLSDEELDGLVDSVCNPSTSKSRNRKDRIQTCVKSVDAVLGGGLESARIVCVSGAVASEVSTPLPNYLRIRMNKTKVICRTALVTSLLHHENSTAAVIDATGNFDVLRLYTLIVARLSSNADGIPDSLQTLLDPAKGVGVEEAAAIVLDRVKIMRVFDFEGVREAVSEIRGGLKRAGDKEVGINSAVEPVGREVEKIKSSEGEGPAEPEKARRTYVPDSEDEEDDEEDEMLFDTTGTTTTTTAAPPAQTAVPGGDPAPTLNPPGKAYCAIKFILIDSLAQVINPLLKKDYIQANAQSSSFLVSLKALTDKHNLYTLLANPTLPTPIPSPTRPPATNVPTPRQYEEPPPPPSVFASNTAVPALMGVLGWCTDVELLVERLPKRKGDARLLYREGGKKRGVEMVGVLEVVKDRWEGRTGAWAAFGESEQGIMDLMES</sequence>
<dbReference type="OrthoDB" id="336321at2759"/>
<dbReference type="GO" id="GO:0042148">
    <property type="term" value="P:DNA strand invasion"/>
    <property type="evidence" value="ECO:0007669"/>
    <property type="project" value="TreeGrafter"/>
</dbReference>
<feature type="region of interest" description="Disordered" evidence="3">
    <location>
        <begin position="333"/>
        <end position="361"/>
    </location>
</feature>
<evidence type="ECO:0000256" key="3">
    <source>
        <dbReference type="SAM" id="MobiDB-lite"/>
    </source>
</evidence>
<evidence type="ECO:0000313" key="4">
    <source>
        <dbReference type="EMBL" id="RMZ66532.1"/>
    </source>
</evidence>
<dbReference type="GO" id="GO:0008094">
    <property type="term" value="F:ATP-dependent activity, acting on DNA"/>
    <property type="evidence" value="ECO:0007669"/>
    <property type="project" value="TreeGrafter"/>
</dbReference>
<organism evidence="4 5">
    <name type="scientific">Pyrenophora seminiperda CCB06</name>
    <dbReference type="NCBI Taxonomy" id="1302712"/>
    <lineage>
        <taxon>Eukaryota</taxon>
        <taxon>Fungi</taxon>
        <taxon>Dikarya</taxon>
        <taxon>Ascomycota</taxon>
        <taxon>Pezizomycotina</taxon>
        <taxon>Dothideomycetes</taxon>
        <taxon>Pleosporomycetidae</taxon>
        <taxon>Pleosporales</taxon>
        <taxon>Pleosporineae</taxon>
        <taxon>Pleosporaceae</taxon>
        <taxon>Pyrenophora</taxon>
    </lineage>
</organism>
<dbReference type="GO" id="GO:0000400">
    <property type="term" value="F:four-way junction DNA binding"/>
    <property type="evidence" value="ECO:0007669"/>
    <property type="project" value="TreeGrafter"/>
</dbReference>
<feature type="compositionally biased region" description="Low complexity" evidence="3">
    <location>
        <begin position="246"/>
        <end position="266"/>
    </location>
</feature>
<dbReference type="GO" id="GO:0033063">
    <property type="term" value="C:Rad51B-Rad51C-Rad51D-XRCC2 complex"/>
    <property type="evidence" value="ECO:0007669"/>
    <property type="project" value="TreeGrafter"/>
</dbReference>
<dbReference type="GO" id="GO:0000724">
    <property type="term" value="P:double-strand break repair via homologous recombination"/>
    <property type="evidence" value="ECO:0007669"/>
    <property type="project" value="TreeGrafter"/>
</dbReference>
<dbReference type="PANTHER" id="PTHR46457">
    <property type="entry name" value="DNA REPAIR PROTEIN RAD51 HOMOLOG 4"/>
    <property type="match status" value="1"/>
</dbReference>
<gene>
    <name evidence="4" type="ORF">GMOD_00001874</name>
</gene>
<dbReference type="Gene3D" id="3.40.50.300">
    <property type="entry name" value="P-loop containing nucleotide triphosphate hydrolases"/>
    <property type="match status" value="1"/>
</dbReference>
<dbReference type="GO" id="GO:0005657">
    <property type="term" value="C:replication fork"/>
    <property type="evidence" value="ECO:0007669"/>
    <property type="project" value="TreeGrafter"/>
</dbReference>